<organism evidence="5 6">
    <name type="scientific">Actinia tenebrosa</name>
    <name type="common">Australian red waratah sea anemone</name>
    <dbReference type="NCBI Taxonomy" id="6105"/>
    <lineage>
        <taxon>Eukaryota</taxon>
        <taxon>Metazoa</taxon>
        <taxon>Cnidaria</taxon>
        <taxon>Anthozoa</taxon>
        <taxon>Hexacorallia</taxon>
        <taxon>Actiniaria</taxon>
        <taxon>Actiniidae</taxon>
        <taxon>Actinia</taxon>
    </lineage>
</organism>
<dbReference type="InterPro" id="IPR001680">
    <property type="entry name" value="WD40_rpt"/>
</dbReference>
<dbReference type="Pfam" id="PF00400">
    <property type="entry name" value="WD40"/>
    <property type="match status" value="1"/>
</dbReference>
<accession>A0A6P8HI01</accession>
<keyword evidence="2" id="KW-0963">Cytoplasm</keyword>
<evidence type="ECO:0000256" key="3">
    <source>
        <dbReference type="ARBA" id="ARBA00022574"/>
    </source>
</evidence>
<proteinExistence type="predicted"/>
<dbReference type="AlphaFoldDB" id="A0A6P8HI01"/>
<evidence type="ECO:0000313" key="6">
    <source>
        <dbReference type="RefSeq" id="XP_031555481.1"/>
    </source>
</evidence>
<comment type="subcellular location">
    <subcellularLocation>
        <location evidence="1">Cytoplasm</location>
    </subcellularLocation>
</comment>
<dbReference type="GO" id="GO:0045503">
    <property type="term" value="F:dynein light chain binding"/>
    <property type="evidence" value="ECO:0007669"/>
    <property type="project" value="TreeGrafter"/>
</dbReference>
<dbReference type="InterPro" id="IPR036322">
    <property type="entry name" value="WD40_repeat_dom_sf"/>
</dbReference>
<evidence type="ECO:0000256" key="2">
    <source>
        <dbReference type="ARBA" id="ARBA00022490"/>
    </source>
</evidence>
<keyword evidence="5" id="KW-1185">Reference proteome</keyword>
<dbReference type="OrthoDB" id="445052at2759"/>
<reference evidence="6" key="1">
    <citation type="submission" date="2025-08" db="UniProtKB">
        <authorList>
            <consortium name="RefSeq"/>
        </authorList>
    </citation>
    <scope>IDENTIFICATION</scope>
    <source>
        <tissue evidence="6">Tentacle</tissue>
    </source>
</reference>
<gene>
    <name evidence="6" type="primary">LOC116292331</name>
</gene>
<evidence type="ECO:0000256" key="4">
    <source>
        <dbReference type="ARBA" id="ARBA00022737"/>
    </source>
</evidence>
<dbReference type="GO" id="GO:0005868">
    <property type="term" value="C:cytoplasmic dynein complex"/>
    <property type="evidence" value="ECO:0007669"/>
    <property type="project" value="TreeGrafter"/>
</dbReference>
<evidence type="ECO:0000256" key="1">
    <source>
        <dbReference type="ARBA" id="ARBA00004496"/>
    </source>
</evidence>
<dbReference type="PANTHER" id="PTHR12442:SF26">
    <property type="entry name" value="CYTOPLASMIC DYNEIN 2 INTERMEDIATE CHAIN 2"/>
    <property type="match status" value="1"/>
</dbReference>
<dbReference type="Proteomes" id="UP000515163">
    <property type="component" value="Unplaced"/>
</dbReference>
<keyword evidence="3" id="KW-0853">WD repeat</keyword>
<dbReference type="InterPro" id="IPR015943">
    <property type="entry name" value="WD40/YVTN_repeat-like_dom_sf"/>
</dbReference>
<dbReference type="GO" id="GO:0042073">
    <property type="term" value="P:intraciliary transport"/>
    <property type="evidence" value="ECO:0007669"/>
    <property type="project" value="TreeGrafter"/>
</dbReference>
<dbReference type="RefSeq" id="XP_031555481.1">
    <property type="nucleotide sequence ID" value="XM_031699621.1"/>
</dbReference>
<dbReference type="Gene3D" id="2.130.10.10">
    <property type="entry name" value="YVTN repeat-like/Quinoprotein amine dehydrogenase"/>
    <property type="match status" value="2"/>
</dbReference>
<dbReference type="GeneID" id="116292331"/>
<dbReference type="InterPro" id="IPR050687">
    <property type="entry name" value="Dynein_IC"/>
</dbReference>
<dbReference type="InParanoid" id="A0A6P8HI01"/>
<protein>
    <submittedName>
        <fullName evidence="6">WD repeat-containing protein 34-like</fullName>
    </submittedName>
</protein>
<dbReference type="FunFam" id="2.130.10.10:FF:000283">
    <property type="entry name" value="WD repeat domain 34"/>
    <property type="match status" value="1"/>
</dbReference>
<dbReference type="PANTHER" id="PTHR12442">
    <property type="entry name" value="DYNEIN INTERMEDIATE CHAIN"/>
    <property type="match status" value="1"/>
</dbReference>
<sequence length="498" mass="55015">MFSVESQEGVYFQSSWKTERSVKDSVAQTSEIITYEADVQVIQKLDAEVQTEEEKEPQLTIGHDISQNLINFMLNVYPDVSKQLDANTRSHAFDGYDVDWEEKSSSVSCEYQLINSDQEEQLQVTGLSWNSTGSVIAASYGRLDHEDWCTHKSSLCTWNLDRKTLNANKPDTTVDLSSCLMTISFHPVLPALVAGGTFNGEVLLWDLSKEDDMLIGSSGMGSDSHREPVTKVLWIIDPDSKGKKYQILSASGDGKVLLWQAPSQGSQDLKLVGGYLLQTGAMPRSMRVSKAKGDAEMGVTTVSFSHEDKTLFVMGSEAGGIFKCSINSRGPPLSTTSSSVALKSPVTFAFAPHFGPVFSVECSPFHRNLFVTCGTDGSIRIYTMLQSKPLLSLEPGAGYLFKVCWSPVRPLVFSVVTADGRLLIYDLKTNHINPVTTIEASQNKKPVYSMEFNRQRLQLIATGDSEGVIKIWRLNDDLTTQRSQELDILNDLANTQAE</sequence>
<dbReference type="FunCoup" id="A0A6P8HI01">
    <property type="interactions" value="408"/>
</dbReference>
<evidence type="ECO:0000313" key="5">
    <source>
        <dbReference type="Proteomes" id="UP000515163"/>
    </source>
</evidence>
<name>A0A6P8HI01_ACTTE</name>
<keyword evidence="4" id="KW-0677">Repeat</keyword>
<dbReference type="GO" id="GO:0045504">
    <property type="term" value="F:dynein heavy chain binding"/>
    <property type="evidence" value="ECO:0007669"/>
    <property type="project" value="TreeGrafter"/>
</dbReference>
<dbReference type="SUPFAM" id="SSF50978">
    <property type="entry name" value="WD40 repeat-like"/>
    <property type="match status" value="1"/>
</dbReference>
<dbReference type="GO" id="GO:0097014">
    <property type="term" value="C:ciliary plasm"/>
    <property type="evidence" value="ECO:0007669"/>
    <property type="project" value="TreeGrafter"/>
</dbReference>
<dbReference type="FunFam" id="2.130.10.10:FF:002186">
    <property type="entry name" value="WD repeat domain 34"/>
    <property type="match status" value="1"/>
</dbReference>
<dbReference type="KEGG" id="aten:116292331"/>
<dbReference type="SMART" id="SM00320">
    <property type="entry name" value="WD40"/>
    <property type="match status" value="5"/>
</dbReference>